<feature type="transmembrane region" description="Helical" evidence="9">
    <location>
        <begin position="70"/>
        <end position="89"/>
    </location>
</feature>
<feature type="compositionally biased region" description="Acidic residues" evidence="12">
    <location>
        <begin position="176"/>
        <end position="186"/>
    </location>
</feature>
<keyword evidence="14" id="KW-1185">Reference proteome</keyword>
<dbReference type="EC" id="3.4.23.36" evidence="9"/>
<name>A0ABU6IWT9_9ACTN</name>
<evidence type="ECO:0000256" key="7">
    <source>
        <dbReference type="ARBA" id="ARBA00022989"/>
    </source>
</evidence>
<protein>
    <recommendedName>
        <fullName evidence="9">Lipoprotein signal peptidase</fullName>
        <ecNumber evidence="9">3.4.23.36</ecNumber>
    </recommendedName>
    <alternativeName>
        <fullName evidence="9">Prolipoprotein signal peptidase</fullName>
    </alternativeName>
    <alternativeName>
        <fullName evidence="9">Signal peptidase II</fullName>
        <shortName evidence="9">SPase II</shortName>
    </alternativeName>
</protein>
<evidence type="ECO:0000313" key="14">
    <source>
        <dbReference type="Proteomes" id="UP001343724"/>
    </source>
</evidence>
<dbReference type="GO" id="GO:0004190">
    <property type="term" value="F:aspartic-type endopeptidase activity"/>
    <property type="evidence" value="ECO:0007669"/>
    <property type="project" value="UniProtKB-EC"/>
</dbReference>
<feature type="region of interest" description="Disordered" evidence="12">
    <location>
        <begin position="167"/>
        <end position="186"/>
    </location>
</feature>
<dbReference type="InterPro" id="IPR001872">
    <property type="entry name" value="Peptidase_A8"/>
</dbReference>
<keyword evidence="4 9" id="KW-0812">Transmembrane</keyword>
<dbReference type="PRINTS" id="PR00781">
    <property type="entry name" value="LIPOSIGPTASE"/>
</dbReference>
<keyword evidence="7 9" id="KW-1133">Transmembrane helix</keyword>
<sequence>MDNVTDNRKRNAGIFAGVALVWLALDLATKAYFNAFEIGQVVAGPFLGLFQFRLAHNTGAAWGMFDQSTFALGVMSLLVCVALAAYLFTAGKRASVAETLGIALVVAGGIGNALDRFTLGYVVDFIDTTFISFPTFNVADIGVTCGFVLFFAGMLWSMRKESEQAAASIHAKPDANDSENDVDERE</sequence>
<comment type="similarity">
    <text evidence="1 9 11">Belongs to the peptidase A8 family.</text>
</comment>
<evidence type="ECO:0000256" key="4">
    <source>
        <dbReference type="ARBA" id="ARBA00022692"/>
    </source>
</evidence>
<evidence type="ECO:0000256" key="8">
    <source>
        <dbReference type="ARBA" id="ARBA00023136"/>
    </source>
</evidence>
<evidence type="ECO:0000256" key="2">
    <source>
        <dbReference type="ARBA" id="ARBA00022475"/>
    </source>
</evidence>
<evidence type="ECO:0000256" key="3">
    <source>
        <dbReference type="ARBA" id="ARBA00022670"/>
    </source>
</evidence>
<evidence type="ECO:0000313" key="13">
    <source>
        <dbReference type="EMBL" id="MEC4294319.1"/>
    </source>
</evidence>
<dbReference type="Pfam" id="PF01252">
    <property type="entry name" value="Peptidase_A8"/>
    <property type="match status" value="1"/>
</dbReference>
<keyword evidence="6 9" id="KW-0378">Hydrolase</keyword>
<keyword evidence="2 9" id="KW-1003">Cell membrane</keyword>
<accession>A0ABU6IWT9</accession>
<dbReference type="HAMAP" id="MF_00161">
    <property type="entry name" value="LspA"/>
    <property type="match status" value="1"/>
</dbReference>
<evidence type="ECO:0000256" key="5">
    <source>
        <dbReference type="ARBA" id="ARBA00022750"/>
    </source>
</evidence>
<feature type="transmembrane region" description="Helical" evidence="9">
    <location>
        <begin position="12"/>
        <end position="33"/>
    </location>
</feature>
<evidence type="ECO:0000256" key="10">
    <source>
        <dbReference type="RuleBase" id="RU000594"/>
    </source>
</evidence>
<evidence type="ECO:0000256" key="1">
    <source>
        <dbReference type="ARBA" id="ARBA00006139"/>
    </source>
</evidence>
<comment type="pathway">
    <text evidence="9">Protein modification; lipoprotein biosynthesis (signal peptide cleavage).</text>
</comment>
<comment type="function">
    <text evidence="9 10">This protein specifically catalyzes the removal of signal peptides from prolipoproteins.</text>
</comment>
<comment type="caution">
    <text evidence="13">The sequence shown here is derived from an EMBL/GenBank/DDBJ whole genome shotgun (WGS) entry which is preliminary data.</text>
</comment>
<gene>
    <name evidence="9 13" type="primary">lspA</name>
    <name evidence="13" type="ORF">VJ920_03225</name>
</gene>
<feature type="transmembrane region" description="Helical" evidence="9">
    <location>
        <begin position="96"/>
        <end position="114"/>
    </location>
</feature>
<evidence type="ECO:0000256" key="6">
    <source>
        <dbReference type="ARBA" id="ARBA00022801"/>
    </source>
</evidence>
<feature type="active site" evidence="9">
    <location>
        <position position="140"/>
    </location>
</feature>
<reference evidence="13 14" key="1">
    <citation type="submission" date="2024-01" db="EMBL/GenBank/DDBJ databases">
        <title>novel species in genus Adlercreutzia.</title>
        <authorList>
            <person name="Liu X."/>
        </authorList>
    </citation>
    <scope>NUCLEOTIDE SEQUENCE [LARGE SCALE GENOMIC DNA]</scope>
    <source>
        <strain evidence="13 14">R22</strain>
    </source>
</reference>
<evidence type="ECO:0000256" key="11">
    <source>
        <dbReference type="RuleBase" id="RU004181"/>
    </source>
</evidence>
<keyword evidence="3 9" id="KW-0645">Protease</keyword>
<comment type="subcellular location">
    <subcellularLocation>
        <location evidence="9">Cell membrane</location>
        <topology evidence="9">Multi-pass membrane protein</topology>
    </subcellularLocation>
</comment>
<organism evidence="13 14">
    <name type="scientific">Adlercreutzia shanghongiae</name>
    <dbReference type="NCBI Taxonomy" id="3111773"/>
    <lineage>
        <taxon>Bacteria</taxon>
        <taxon>Bacillati</taxon>
        <taxon>Actinomycetota</taxon>
        <taxon>Coriobacteriia</taxon>
        <taxon>Eggerthellales</taxon>
        <taxon>Eggerthellaceae</taxon>
        <taxon>Adlercreutzia</taxon>
    </lineage>
</organism>
<dbReference type="PROSITE" id="PS00855">
    <property type="entry name" value="SPASE_II"/>
    <property type="match status" value="1"/>
</dbReference>
<dbReference type="PANTHER" id="PTHR33695">
    <property type="entry name" value="LIPOPROTEIN SIGNAL PEPTIDASE"/>
    <property type="match status" value="1"/>
</dbReference>
<feature type="transmembrane region" description="Helical" evidence="9">
    <location>
        <begin position="134"/>
        <end position="156"/>
    </location>
</feature>
<dbReference type="NCBIfam" id="TIGR00077">
    <property type="entry name" value="lspA"/>
    <property type="match status" value="1"/>
</dbReference>
<evidence type="ECO:0000256" key="9">
    <source>
        <dbReference type="HAMAP-Rule" id="MF_00161"/>
    </source>
</evidence>
<dbReference type="RefSeq" id="WP_326439057.1">
    <property type="nucleotide sequence ID" value="NZ_JAYMFH010000003.1"/>
</dbReference>
<dbReference type="EMBL" id="JAYMFH010000003">
    <property type="protein sequence ID" value="MEC4294319.1"/>
    <property type="molecule type" value="Genomic_DNA"/>
</dbReference>
<proteinExistence type="inferred from homology"/>
<comment type="catalytic activity">
    <reaction evidence="9 10">
        <text>Release of signal peptides from bacterial membrane prolipoproteins. Hydrolyzes -Xaa-Yaa-Zaa-|-(S,diacylglyceryl)Cys-, in which Xaa is hydrophobic (preferably Leu), and Yaa (Ala or Ser) and Zaa (Gly or Ala) have small, neutral side chains.</text>
        <dbReference type="EC" id="3.4.23.36"/>
    </reaction>
</comment>
<evidence type="ECO:0000256" key="12">
    <source>
        <dbReference type="SAM" id="MobiDB-lite"/>
    </source>
</evidence>
<keyword evidence="8 9" id="KW-0472">Membrane</keyword>
<feature type="active site" evidence="9">
    <location>
        <position position="124"/>
    </location>
</feature>
<dbReference type="PANTHER" id="PTHR33695:SF1">
    <property type="entry name" value="LIPOPROTEIN SIGNAL PEPTIDASE"/>
    <property type="match status" value="1"/>
</dbReference>
<dbReference type="Proteomes" id="UP001343724">
    <property type="component" value="Unassembled WGS sequence"/>
</dbReference>
<keyword evidence="5 9" id="KW-0064">Aspartyl protease</keyword>